<dbReference type="AntiFam" id="ANF00178">
    <property type="entry name" value="Shadow ORF (opposite dhbF)"/>
</dbReference>
<evidence type="ECO:0000313" key="2">
    <source>
        <dbReference type="Proteomes" id="UP000004814"/>
    </source>
</evidence>
<reference evidence="1 2" key="1">
    <citation type="submission" date="2008-03" db="EMBL/GenBank/DDBJ databases">
        <title>Sequencing of the draft genome and assembly of Burkholderia ambifaria MEX-5.</title>
        <authorList>
            <consortium name="US DOE Joint Genome Institute (JGI-PGF)"/>
            <person name="Copeland A."/>
            <person name="Lucas S."/>
            <person name="Lapidus A."/>
            <person name="Glavina del Rio T."/>
            <person name="Dalin E."/>
            <person name="Tice H."/>
            <person name="Bruce D."/>
            <person name="Goodwin L."/>
            <person name="Pitluck S."/>
            <person name="Larimer F."/>
            <person name="Land M.L."/>
            <person name="Hauser L."/>
            <person name="Tiedje J."/>
            <person name="Richardson P."/>
        </authorList>
    </citation>
    <scope>NUCLEOTIDE SEQUENCE [LARGE SCALE GENOMIC DNA]</scope>
    <source>
        <strain evidence="1 2">MEX-5</strain>
    </source>
</reference>
<gene>
    <name evidence="1" type="ORF">BamMEX5DRAFT_3431</name>
</gene>
<protein>
    <submittedName>
        <fullName evidence="1">Uncharacterized protein</fullName>
    </submittedName>
</protein>
<organism evidence="1 2">
    <name type="scientific">Burkholderia ambifaria MEX-5</name>
    <dbReference type="NCBI Taxonomy" id="396597"/>
    <lineage>
        <taxon>Bacteria</taxon>
        <taxon>Pseudomonadati</taxon>
        <taxon>Pseudomonadota</taxon>
        <taxon>Betaproteobacteria</taxon>
        <taxon>Burkholderiales</taxon>
        <taxon>Burkholderiaceae</taxon>
        <taxon>Burkholderia</taxon>
        <taxon>Burkholderia cepacia complex</taxon>
    </lineage>
</organism>
<proteinExistence type="predicted"/>
<dbReference type="Proteomes" id="UP000004814">
    <property type="component" value="Unassembled WGS sequence"/>
</dbReference>
<dbReference type="EMBL" id="ABLK01000107">
    <property type="protein sequence ID" value="EDT40798.1"/>
    <property type="molecule type" value="Genomic_DNA"/>
</dbReference>
<comment type="caution">
    <text evidence="1">The sequence shown here is derived from an EMBL/GenBank/DDBJ whole genome shotgun (WGS) entry which is preliminary data.</text>
</comment>
<accession>B1T6L5</accession>
<dbReference type="AlphaFoldDB" id="B1T6L5"/>
<name>B1T6L5_9BURK</name>
<sequence>MGIGVGQRVKQMVLGEEPAQLRVVDHEAHALGGVFGVDGDVSAAGLEDREQRDAHVERAFHRDADEGIGGDAELDEAMGEAIGAQVELGVGERDVVVDGGDGIGRALGLLLEQPVQRLRGGVAEIRLGPVPFDGQQVPLRIARQRKRAERPVRIGDHGIEERAEVFRHAIDRVGVEQVQVVFQRAREPVVGILDMEREVELGGVGLHRHRRGHETGEVHRIGLRFLVREHGLENGRAAQVAFELERVHHLLERNLLATVAVQRDALHARQQFAEGRIARQVHAQREHVREEADQRLGHAGTPIGDGRADDEVLLVAVPRQEQRIRGEHDHVRAGAGRARDRAQAVGAFGVQLERQNRAVKTLDGGPRAIGGQFDQVRRIRQRRAQERQFPMRVGRRQAFVLPRGVVGVLDGQFRQRLAGIERGQFADEDA</sequence>
<evidence type="ECO:0000313" key="1">
    <source>
        <dbReference type="EMBL" id="EDT40798.1"/>
    </source>
</evidence>